<evidence type="ECO:0000313" key="3">
    <source>
        <dbReference type="WBParaSite" id="PSAMB.scaffold251size61181.g3903.t1"/>
    </source>
</evidence>
<accession>A0A914VUE5</accession>
<reference evidence="3" key="1">
    <citation type="submission" date="2022-11" db="UniProtKB">
        <authorList>
            <consortium name="WormBaseParasite"/>
        </authorList>
    </citation>
    <scope>IDENTIFICATION</scope>
</reference>
<evidence type="ECO:0000313" key="2">
    <source>
        <dbReference type="Proteomes" id="UP000887566"/>
    </source>
</evidence>
<evidence type="ECO:0000256" key="1">
    <source>
        <dbReference type="SAM" id="MobiDB-lite"/>
    </source>
</evidence>
<dbReference type="AlphaFoldDB" id="A0A914VUE5"/>
<sequence length="124" mass="13167">MKASQSKNDDGLIYVVRRRAMGRNGRAMLTTRTIAASASPSRRLCPSCLAQVSRAGGKKPKGATAVWLSTIGRFARQSGPLVVASVDPKTDQSNGESGTLPDAPRRSTDAGPDVRQLRFSTPVI</sequence>
<organism evidence="2 3">
    <name type="scientific">Plectus sambesii</name>
    <dbReference type="NCBI Taxonomy" id="2011161"/>
    <lineage>
        <taxon>Eukaryota</taxon>
        <taxon>Metazoa</taxon>
        <taxon>Ecdysozoa</taxon>
        <taxon>Nematoda</taxon>
        <taxon>Chromadorea</taxon>
        <taxon>Plectida</taxon>
        <taxon>Plectina</taxon>
        <taxon>Plectoidea</taxon>
        <taxon>Plectidae</taxon>
        <taxon>Plectus</taxon>
    </lineage>
</organism>
<dbReference type="WBParaSite" id="PSAMB.scaffold251size61181.g3903.t1">
    <property type="protein sequence ID" value="PSAMB.scaffold251size61181.g3903.t1"/>
    <property type="gene ID" value="PSAMB.scaffold251size61181.g3903"/>
</dbReference>
<name>A0A914VUE5_9BILA</name>
<feature type="region of interest" description="Disordered" evidence="1">
    <location>
        <begin position="82"/>
        <end position="124"/>
    </location>
</feature>
<proteinExistence type="predicted"/>
<keyword evidence="2" id="KW-1185">Reference proteome</keyword>
<dbReference type="Proteomes" id="UP000887566">
    <property type="component" value="Unplaced"/>
</dbReference>
<protein>
    <submittedName>
        <fullName evidence="3">Uncharacterized protein</fullName>
    </submittedName>
</protein>